<keyword evidence="2" id="KW-0645">Protease</keyword>
<accession>A0A9W8BBM1</accession>
<dbReference type="SUPFAM" id="SSF63411">
    <property type="entry name" value="LuxS/MPP-like metallohydrolase"/>
    <property type="match status" value="1"/>
</dbReference>
<comment type="similarity">
    <text evidence="1">Belongs to the peptidase M16 family.</text>
</comment>
<dbReference type="Gene3D" id="3.30.830.10">
    <property type="entry name" value="Metalloenzyme, LuxS/M16 peptidase-like"/>
    <property type="match status" value="1"/>
</dbReference>
<dbReference type="GO" id="GO:0004222">
    <property type="term" value="F:metalloendopeptidase activity"/>
    <property type="evidence" value="ECO:0007669"/>
    <property type="project" value="UniProtKB-EC"/>
</dbReference>
<feature type="domain" description="Peptidase M16 N-terminal" evidence="7">
    <location>
        <begin position="56"/>
        <end position="157"/>
    </location>
</feature>
<keyword evidence="5" id="KW-0862">Zinc</keyword>
<dbReference type="PANTHER" id="PTHR43690:SF18">
    <property type="entry name" value="INSULIN-DEGRADING ENZYME-RELATED"/>
    <property type="match status" value="1"/>
</dbReference>
<dbReference type="PANTHER" id="PTHR43690">
    <property type="entry name" value="NARDILYSIN"/>
    <property type="match status" value="1"/>
</dbReference>
<dbReference type="EC" id="3.4.24.56" evidence="8"/>
<dbReference type="InterPro" id="IPR011765">
    <property type="entry name" value="Pept_M16_N"/>
</dbReference>
<dbReference type="Pfam" id="PF00675">
    <property type="entry name" value="Peptidase_M16"/>
    <property type="match status" value="1"/>
</dbReference>
<dbReference type="AlphaFoldDB" id="A0A9W8BBM1"/>
<dbReference type="EMBL" id="JANBQF010000237">
    <property type="protein sequence ID" value="KAJ2003223.1"/>
    <property type="molecule type" value="Genomic_DNA"/>
</dbReference>
<evidence type="ECO:0000256" key="4">
    <source>
        <dbReference type="ARBA" id="ARBA00022801"/>
    </source>
</evidence>
<reference evidence="8" key="1">
    <citation type="submission" date="2022-07" db="EMBL/GenBank/DDBJ databases">
        <title>Phylogenomic reconstructions and comparative analyses of Kickxellomycotina fungi.</title>
        <authorList>
            <person name="Reynolds N.K."/>
            <person name="Stajich J.E."/>
            <person name="Barry K."/>
            <person name="Grigoriev I.V."/>
            <person name="Crous P."/>
            <person name="Smith M.E."/>
        </authorList>
    </citation>
    <scope>NUCLEOTIDE SEQUENCE</scope>
    <source>
        <strain evidence="8">IMI 214461</strain>
    </source>
</reference>
<evidence type="ECO:0000256" key="2">
    <source>
        <dbReference type="ARBA" id="ARBA00022670"/>
    </source>
</evidence>
<dbReference type="OrthoDB" id="952271at2759"/>
<keyword evidence="9" id="KW-1185">Reference proteome</keyword>
<keyword evidence="4 8" id="KW-0378">Hydrolase</keyword>
<evidence type="ECO:0000313" key="8">
    <source>
        <dbReference type="EMBL" id="KAJ2003223.1"/>
    </source>
</evidence>
<keyword evidence="3" id="KW-0479">Metal-binding</keyword>
<protein>
    <submittedName>
        <fullName evidence="8">Metalloprotease</fullName>
        <ecNumber evidence="8">3.4.24.56</ecNumber>
    </submittedName>
</protein>
<comment type="caution">
    <text evidence="8">The sequence shown here is derived from an EMBL/GenBank/DDBJ whole genome shotgun (WGS) entry which is preliminary data.</text>
</comment>
<dbReference type="PROSITE" id="PS00143">
    <property type="entry name" value="INSULINASE"/>
    <property type="match status" value="1"/>
</dbReference>
<keyword evidence="6 8" id="KW-0482">Metalloprotease</keyword>
<evidence type="ECO:0000256" key="3">
    <source>
        <dbReference type="ARBA" id="ARBA00022723"/>
    </source>
</evidence>
<name>A0A9W8BBM1_9FUNG</name>
<evidence type="ECO:0000256" key="6">
    <source>
        <dbReference type="ARBA" id="ARBA00023049"/>
    </source>
</evidence>
<dbReference type="InterPro" id="IPR011249">
    <property type="entry name" value="Metalloenz_LuxS/M16"/>
</dbReference>
<gene>
    <name evidence="8" type="primary">STE23_3</name>
    <name evidence="8" type="ORF">H4R26_003180</name>
</gene>
<dbReference type="Proteomes" id="UP001150907">
    <property type="component" value="Unassembled WGS sequence"/>
</dbReference>
<evidence type="ECO:0000313" key="9">
    <source>
        <dbReference type="Proteomes" id="UP001150907"/>
    </source>
</evidence>
<dbReference type="InterPro" id="IPR050626">
    <property type="entry name" value="Peptidase_M16"/>
</dbReference>
<sequence length="158" mass="17887">MDYFKNLPLPDWTSGFEARKTATTELPYEEYVGPMEQSASDSNSYKLIRLPNNMVVMCVHDADTEMSAASLSVGVGANMDPEELQGLAHFLEHMLFMGTEKYPDESEFSSFISEHNGERNAYTEFAQTTFYLDVPNGAMEEGLDRFSSFFTNPLFKKD</sequence>
<dbReference type="GO" id="GO:0046872">
    <property type="term" value="F:metal ion binding"/>
    <property type="evidence" value="ECO:0007669"/>
    <property type="project" value="UniProtKB-KW"/>
</dbReference>
<evidence type="ECO:0000259" key="7">
    <source>
        <dbReference type="Pfam" id="PF00675"/>
    </source>
</evidence>
<feature type="non-terminal residue" evidence="8">
    <location>
        <position position="1"/>
    </location>
</feature>
<organism evidence="8 9">
    <name type="scientific">Coemansia thaxteri</name>
    <dbReference type="NCBI Taxonomy" id="2663907"/>
    <lineage>
        <taxon>Eukaryota</taxon>
        <taxon>Fungi</taxon>
        <taxon>Fungi incertae sedis</taxon>
        <taxon>Zoopagomycota</taxon>
        <taxon>Kickxellomycotina</taxon>
        <taxon>Kickxellomycetes</taxon>
        <taxon>Kickxellales</taxon>
        <taxon>Kickxellaceae</taxon>
        <taxon>Coemansia</taxon>
    </lineage>
</organism>
<evidence type="ECO:0000256" key="1">
    <source>
        <dbReference type="ARBA" id="ARBA00007261"/>
    </source>
</evidence>
<dbReference type="InterPro" id="IPR001431">
    <property type="entry name" value="Pept_M16_Zn_BS"/>
</dbReference>
<evidence type="ECO:0000256" key="5">
    <source>
        <dbReference type="ARBA" id="ARBA00022833"/>
    </source>
</evidence>
<proteinExistence type="inferred from homology"/>
<dbReference type="GO" id="GO:0006508">
    <property type="term" value="P:proteolysis"/>
    <property type="evidence" value="ECO:0007669"/>
    <property type="project" value="UniProtKB-KW"/>
</dbReference>